<feature type="domain" description="EAL" evidence="1">
    <location>
        <begin position="347"/>
        <end position="598"/>
    </location>
</feature>
<keyword evidence="4" id="KW-1185">Reference proteome</keyword>
<dbReference type="EMBL" id="RBWV01000012">
    <property type="protein sequence ID" value="RKS73994.1"/>
    <property type="molecule type" value="Genomic_DNA"/>
</dbReference>
<dbReference type="SMART" id="SM00052">
    <property type="entry name" value="EAL"/>
    <property type="match status" value="1"/>
</dbReference>
<dbReference type="OrthoDB" id="9804951at2"/>
<dbReference type="InterPro" id="IPR035919">
    <property type="entry name" value="EAL_sf"/>
</dbReference>
<dbReference type="InterPro" id="IPR000160">
    <property type="entry name" value="GGDEF_dom"/>
</dbReference>
<dbReference type="InterPro" id="IPR029787">
    <property type="entry name" value="Nucleotide_cyclase"/>
</dbReference>
<dbReference type="SUPFAM" id="SSF55781">
    <property type="entry name" value="GAF domain-like"/>
    <property type="match status" value="1"/>
</dbReference>
<dbReference type="InterPro" id="IPR029016">
    <property type="entry name" value="GAF-like_dom_sf"/>
</dbReference>
<proteinExistence type="predicted"/>
<dbReference type="InterPro" id="IPR003018">
    <property type="entry name" value="GAF"/>
</dbReference>
<dbReference type="InterPro" id="IPR001633">
    <property type="entry name" value="EAL_dom"/>
</dbReference>
<dbReference type="SUPFAM" id="SSF55073">
    <property type="entry name" value="Nucleotide cyclase"/>
    <property type="match status" value="1"/>
</dbReference>
<dbReference type="Pfam" id="PF00990">
    <property type="entry name" value="GGDEF"/>
    <property type="match status" value="1"/>
</dbReference>
<dbReference type="SMART" id="SM00267">
    <property type="entry name" value="GGDEF"/>
    <property type="match status" value="1"/>
</dbReference>
<dbReference type="RefSeq" id="WP_121193775.1">
    <property type="nucleotide sequence ID" value="NZ_RBWV01000012.1"/>
</dbReference>
<dbReference type="InterPro" id="IPR052155">
    <property type="entry name" value="Biofilm_reg_signaling"/>
</dbReference>
<dbReference type="InterPro" id="IPR043128">
    <property type="entry name" value="Rev_trsase/Diguanyl_cyclase"/>
</dbReference>
<dbReference type="Gene3D" id="3.20.20.450">
    <property type="entry name" value="EAL domain"/>
    <property type="match status" value="1"/>
</dbReference>
<dbReference type="Pfam" id="PF00563">
    <property type="entry name" value="EAL"/>
    <property type="match status" value="1"/>
</dbReference>
<dbReference type="AlphaFoldDB" id="A0A420XP82"/>
<dbReference type="CDD" id="cd01949">
    <property type="entry name" value="GGDEF"/>
    <property type="match status" value="1"/>
</dbReference>
<evidence type="ECO:0000313" key="3">
    <source>
        <dbReference type="EMBL" id="RKS73994.1"/>
    </source>
</evidence>
<dbReference type="PANTHER" id="PTHR44757:SF2">
    <property type="entry name" value="BIOFILM ARCHITECTURE MAINTENANCE PROTEIN MBAA"/>
    <property type="match status" value="1"/>
</dbReference>
<feature type="domain" description="GGDEF" evidence="2">
    <location>
        <begin position="209"/>
        <end position="338"/>
    </location>
</feature>
<dbReference type="SUPFAM" id="SSF141868">
    <property type="entry name" value="EAL domain-like"/>
    <property type="match status" value="1"/>
</dbReference>
<dbReference type="SMART" id="SM00065">
    <property type="entry name" value="GAF"/>
    <property type="match status" value="1"/>
</dbReference>
<dbReference type="PROSITE" id="PS50883">
    <property type="entry name" value="EAL"/>
    <property type="match status" value="1"/>
</dbReference>
<comment type="caution">
    <text evidence="3">The sequence shown here is derived from an EMBL/GenBank/DDBJ whole genome shotgun (WGS) entry which is preliminary data.</text>
</comment>
<name>A0A420XP82_9ACTN</name>
<dbReference type="Proteomes" id="UP000281955">
    <property type="component" value="Unassembled WGS sequence"/>
</dbReference>
<sequence length="606" mass="64922">MRWRRRSLARRLRVREAQQRATAQLGQAALSGRPLAELLPTAVASVARVLDLPVVNVLRSAPGAEAFTFVAVHGWDKPVGSTAPMGGGPVTQLLSSGGTLVVEDTESLDEPGRTTFRRLGLRSSASVLVASHDGSRWVVAAHARTPSAFTPDDTAFLRAMANVLAAAAGREAAEAEVQRRATHDRLTGLADRELFRSRVGTALERPGEAVLALLLLDLDNFKDVNDSLGHDVGDQVLLATSQRLRDVADEGLACRLGGDEFALALSGDLDEIGARVQAVSEQLRLPIETAVGPVTVSGSVGVSLSPRDGASVADLLRHADLAMYRAKRQRAVVAWYDPSTDLDPSRRLRAVQDLREAISDGSITVAYQPCVDLVTGVVTTVEALARWNHPTLGPQSPAEFVALAEETGLILPLTDCMVRQAAGQTARWLREGRRLGVSVNIPGSVLEVEGYPDRLRAQVAASGLPIELMRIEVTETALVNEGAVDALRELARDGIRIAIDDFGTGYSSLGRLKQLPVKTIKIDRSFVTDLGRDSRDAAIVRAVVALAADFNLNVVAEGVETVEVADQLRVLGVNRAQGYLHSRPLPAAQFAAWHDQWLAQTTLCSA</sequence>
<reference evidence="3 4" key="1">
    <citation type="submission" date="2018-10" db="EMBL/GenBank/DDBJ databases">
        <title>Genomic Encyclopedia of Archaeal and Bacterial Type Strains, Phase II (KMG-II): from individual species to whole genera.</title>
        <authorList>
            <person name="Goeker M."/>
        </authorList>
    </citation>
    <scope>NUCLEOTIDE SEQUENCE [LARGE SCALE GENOMIC DNA]</scope>
    <source>
        <strain evidence="3 4">RP-AC37</strain>
    </source>
</reference>
<dbReference type="Gene3D" id="3.30.70.270">
    <property type="match status" value="1"/>
</dbReference>
<organism evidence="3 4">
    <name type="scientific">Motilibacter peucedani</name>
    <dbReference type="NCBI Taxonomy" id="598650"/>
    <lineage>
        <taxon>Bacteria</taxon>
        <taxon>Bacillati</taxon>
        <taxon>Actinomycetota</taxon>
        <taxon>Actinomycetes</taxon>
        <taxon>Motilibacterales</taxon>
        <taxon>Motilibacteraceae</taxon>
        <taxon>Motilibacter</taxon>
    </lineage>
</organism>
<evidence type="ECO:0000259" key="1">
    <source>
        <dbReference type="PROSITE" id="PS50883"/>
    </source>
</evidence>
<dbReference type="CDD" id="cd01948">
    <property type="entry name" value="EAL"/>
    <property type="match status" value="1"/>
</dbReference>
<dbReference type="PANTHER" id="PTHR44757">
    <property type="entry name" value="DIGUANYLATE CYCLASE DGCP"/>
    <property type="match status" value="1"/>
</dbReference>
<dbReference type="Pfam" id="PF01590">
    <property type="entry name" value="GAF"/>
    <property type="match status" value="1"/>
</dbReference>
<dbReference type="Gene3D" id="3.30.450.40">
    <property type="match status" value="1"/>
</dbReference>
<protein>
    <submittedName>
        <fullName evidence="3">Diguanylate cyclase (GGDEF)-like protein</fullName>
    </submittedName>
</protein>
<gene>
    <name evidence="3" type="ORF">CLV35_2492</name>
</gene>
<evidence type="ECO:0000313" key="4">
    <source>
        <dbReference type="Proteomes" id="UP000281955"/>
    </source>
</evidence>
<accession>A0A420XP82</accession>
<dbReference type="InParanoid" id="A0A420XP82"/>
<evidence type="ECO:0000259" key="2">
    <source>
        <dbReference type="PROSITE" id="PS50887"/>
    </source>
</evidence>
<dbReference type="NCBIfam" id="TIGR00254">
    <property type="entry name" value="GGDEF"/>
    <property type="match status" value="1"/>
</dbReference>
<dbReference type="PROSITE" id="PS50887">
    <property type="entry name" value="GGDEF"/>
    <property type="match status" value="1"/>
</dbReference>